<dbReference type="GO" id="GO:0061630">
    <property type="term" value="F:ubiquitin protein ligase activity"/>
    <property type="evidence" value="ECO:0007669"/>
    <property type="project" value="UniProtKB-EC"/>
</dbReference>
<dbReference type="EMBL" id="CAJPWZ010000722">
    <property type="protein sequence ID" value="CAG2199510.1"/>
    <property type="molecule type" value="Genomic_DNA"/>
</dbReference>
<dbReference type="Gene3D" id="3.90.1750.10">
    <property type="entry name" value="Hect, E3 ligase catalytic domains"/>
    <property type="match status" value="1"/>
</dbReference>
<comment type="caution">
    <text evidence="8">The sequence shown here is derived from an EMBL/GenBank/DDBJ whole genome shotgun (WGS) entry which is preliminary data.</text>
</comment>
<keyword evidence="4 5" id="KW-0833">Ubl conjugation pathway</keyword>
<feature type="domain" description="HECT" evidence="7">
    <location>
        <begin position="590"/>
        <end position="634"/>
    </location>
</feature>
<accession>A0A8S3QXQ9</accession>
<dbReference type="OrthoDB" id="6140673at2759"/>
<evidence type="ECO:0000256" key="4">
    <source>
        <dbReference type="ARBA" id="ARBA00022786"/>
    </source>
</evidence>
<keyword evidence="3" id="KW-0808">Transferase</keyword>
<proteinExistence type="predicted"/>
<dbReference type="PANTHER" id="PTHR45700">
    <property type="entry name" value="UBIQUITIN-PROTEIN LIGASE E3C"/>
    <property type="match status" value="1"/>
</dbReference>
<comment type="catalytic activity">
    <reaction evidence="1">
        <text>S-ubiquitinyl-[E2 ubiquitin-conjugating enzyme]-L-cysteine + [acceptor protein]-L-lysine = [E2 ubiquitin-conjugating enzyme]-L-cysteine + N(6)-ubiquitinyl-[acceptor protein]-L-lysine.</text>
        <dbReference type="EC" id="2.3.2.26"/>
    </reaction>
</comment>
<keyword evidence="9" id="KW-1185">Reference proteome</keyword>
<evidence type="ECO:0000259" key="7">
    <source>
        <dbReference type="PROSITE" id="PS50237"/>
    </source>
</evidence>
<organism evidence="8 9">
    <name type="scientific">Mytilus edulis</name>
    <name type="common">Blue mussel</name>
    <dbReference type="NCBI Taxonomy" id="6550"/>
    <lineage>
        <taxon>Eukaryota</taxon>
        <taxon>Metazoa</taxon>
        <taxon>Spiralia</taxon>
        <taxon>Lophotrochozoa</taxon>
        <taxon>Mollusca</taxon>
        <taxon>Bivalvia</taxon>
        <taxon>Autobranchia</taxon>
        <taxon>Pteriomorphia</taxon>
        <taxon>Mytilida</taxon>
        <taxon>Mytiloidea</taxon>
        <taxon>Mytilidae</taxon>
        <taxon>Mytilinae</taxon>
        <taxon>Mytilus</taxon>
    </lineage>
</organism>
<dbReference type="PANTHER" id="PTHR45700:SF2">
    <property type="entry name" value="UBIQUITIN-PROTEIN LIGASE E3C"/>
    <property type="match status" value="1"/>
</dbReference>
<evidence type="ECO:0000256" key="1">
    <source>
        <dbReference type="ARBA" id="ARBA00000885"/>
    </source>
</evidence>
<dbReference type="Proteomes" id="UP000683360">
    <property type="component" value="Unassembled WGS sequence"/>
</dbReference>
<dbReference type="SUPFAM" id="SSF47769">
    <property type="entry name" value="SAM/Pointed domain"/>
    <property type="match status" value="1"/>
</dbReference>
<feature type="domain" description="HECT" evidence="7">
    <location>
        <begin position="414"/>
        <end position="449"/>
    </location>
</feature>
<dbReference type="InterPro" id="IPR000569">
    <property type="entry name" value="HECT_dom"/>
</dbReference>
<dbReference type="InterPro" id="IPR035983">
    <property type="entry name" value="Hect_E3_ubiquitin_ligase"/>
</dbReference>
<reference evidence="8" key="1">
    <citation type="submission" date="2021-03" db="EMBL/GenBank/DDBJ databases">
        <authorList>
            <person name="Bekaert M."/>
        </authorList>
    </citation>
    <scope>NUCLEOTIDE SEQUENCE</scope>
</reference>
<dbReference type="Pfam" id="PF00632">
    <property type="entry name" value="HECT"/>
    <property type="match status" value="1"/>
</dbReference>
<dbReference type="GO" id="GO:0000209">
    <property type="term" value="P:protein polyubiquitination"/>
    <property type="evidence" value="ECO:0007669"/>
    <property type="project" value="InterPro"/>
</dbReference>
<evidence type="ECO:0000259" key="6">
    <source>
        <dbReference type="PROSITE" id="PS50105"/>
    </source>
</evidence>
<evidence type="ECO:0000313" key="9">
    <source>
        <dbReference type="Proteomes" id="UP000683360"/>
    </source>
</evidence>
<dbReference type="Gene3D" id="3.30.2410.10">
    <property type="entry name" value="Hect, E3 ligase catalytic domain"/>
    <property type="match status" value="1"/>
</dbReference>
<dbReference type="PROSITE" id="PS50105">
    <property type="entry name" value="SAM_DOMAIN"/>
    <property type="match status" value="1"/>
</dbReference>
<evidence type="ECO:0000256" key="2">
    <source>
        <dbReference type="ARBA" id="ARBA00012485"/>
    </source>
</evidence>
<name>A0A8S3QXQ9_MYTED</name>
<dbReference type="InterPro" id="IPR044611">
    <property type="entry name" value="E3A/B/C-like"/>
</dbReference>
<dbReference type="InterPro" id="IPR001660">
    <property type="entry name" value="SAM"/>
</dbReference>
<dbReference type="AlphaFoldDB" id="A0A8S3QXQ9"/>
<evidence type="ECO:0000256" key="5">
    <source>
        <dbReference type="PROSITE-ProRule" id="PRU00104"/>
    </source>
</evidence>
<dbReference type="InterPro" id="IPR013761">
    <property type="entry name" value="SAM/pointed_sf"/>
</dbReference>
<dbReference type="GO" id="GO:0006511">
    <property type="term" value="P:ubiquitin-dependent protein catabolic process"/>
    <property type="evidence" value="ECO:0007669"/>
    <property type="project" value="TreeGrafter"/>
</dbReference>
<feature type="active site" description="Glycyl thioester intermediate" evidence="5">
    <location>
        <position position="627"/>
    </location>
</feature>
<dbReference type="CDD" id="cd09487">
    <property type="entry name" value="SAM_superfamily"/>
    <property type="match status" value="1"/>
</dbReference>
<evidence type="ECO:0000256" key="3">
    <source>
        <dbReference type="ARBA" id="ARBA00022679"/>
    </source>
</evidence>
<dbReference type="Gene3D" id="1.10.150.50">
    <property type="entry name" value="Transcription Factor, Ets-1"/>
    <property type="match status" value="1"/>
</dbReference>
<comment type="caution">
    <text evidence="5">Lacks conserved residue(s) required for the propagation of feature annotation.</text>
</comment>
<dbReference type="EC" id="2.3.2.26" evidence="2"/>
<dbReference type="PROSITE" id="PS50237">
    <property type="entry name" value="HECT"/>
    <property type="match status" value="2"/>
</dbReference>
<dbReference type="SUPFAM" id="SSF56204">
    <property type="entry name" value="Hect, E3 ligase catalytic domain"/>
    <property type="match status" value="1"/>
</dbReference>
<evidence type="ECO:0000313" key="8">
    <source>
        <dbReference type="EMBL" id="CAG2199510.1"/>
    </source>
</evidence>
<gene>
    <name evidence="8" type="ORF">MEDL_14199</name>
</gene>
<sequence>MSSARLRVSLYKVDLGTLYQKFLDEKVEDDSFNFLTDEDLKRLGVETIGDRIRLRESMRHLDVPESNLQPDQEHQERSLSTIVNERSMLFRRDGTSSSRNRSRSKQTKQKTWTGTFVCLANRKQSKIPKGTEKTVLFRCGLGLKRITANLNFTAEQLFNAIEDIYPKLKGSGGFEFLRCGQNCRDLQVIDCNWCPVELRNNIGSQAKIYLRPVQKDLETSPLHEEVETIQKETCTFCKQNVNLRELRDHIKSCRMYRNFELPDIDPPSPQPLIDIDEPEDTNLSVGVSLDVGARNEESQIEIDEPEDAIPPLGVSLGVGTRNEEPHISTETESSSFNTVSTEQPFEQIVEKIIKFCKTNDIVDPVEILRKYQEEMVTGRALEIEDVTQCAEGDTNFILIDRFSLLQTAMDEIGSISDLRLTLEVQFYNEVALDYGGPRKEFFRLLMQAIKEKYFDNGLRDLLADQYLFVGKIFALSSLQNGKLPTFLESAVVDELFNNTDSNSICITNLRQGMDALGFYTICKALPSLVFLFQNNTPALTMRGILHVLKAQFSEEGSNAYSFEKLVYGAFVRYLREVGSGRRSAVRLESVLQFVTGATEEPVLGFKIHPSITFYEVETTFLPTANTCISCLGLPRPSYNTGLPEDAELFKTYDYAFTSTFYGLK</sequence>
<protein>
    <recommendedName>
        <fullName evidence="2">HECT-type E3 ubiquitin transferase</fullName>
        <ecNumber evidence="2">2.3.2.26</ecNumber>
    </recommendedName>
</protein>
<feature type="domain" description="SAM" evidence="6">
    <location>
        <begin position="1"/>
        <end position="64"/>
    </location>
</feature>